<feature type="repeat" description="TPR" evidence="1">
    <location>
        <begin position="186"/>
        <end position="219"/>
    </location>
</feature>
<feature type="repeat" description="TPR" evidence="1">
    <location>
        <begin position="50"/>
        <end position="83"/>
    </location>
</feature>
<dbReference type="EMBL" id="FORM01000001">
    <property type="protein sequence ID" value="SFI51697.1"/>
    <property type="molecule type" value="Genomic_DNA"/>
</dbReference>
<dbReference type="AlphaFoldDB" id="A0A1I3IUX9"/>
<evidence type="ECO:0000313" key="4">
    <source>
        <dbReference type="Proteomes" id="UP000199559"/>
    </source>
</evidence>
<feature type="chain" id="PRO_5011464391" evidence="2">
    <location>
        <begin position="20"/>
        <end position="380"/>
    </location>
</feature>
<organism evidence="3 4">
    <name type="scientific">Olleya namhaensis</name>
    <dbReference type="NCBI Taxonomy" id="1144750"/>
    <lineage>
        <taxon>Bacteria</taxon>
        <taxon>Pseudomonadati</taxon>
        <taxon>Bacteroidota</taxon>
        <taxon>Flavobacteriia</taxon>
        <taxon>Flavobacteriales</taxon>
        <taxon>Flavobacteriaceae</taxon>
    </lineage>
</organism>
<dbReference type="SUPFAM" id="SSF81901">
    <property type="entry name" value="HCP-like"/>
    <property type="match status" value="1"/>
</dbReference>
<dbReference type="SMART" id="SM00028">
    <property type="entry name" value="TPR"/>
    <property type="match status" value="7"/>
</dbReference>
<keyword evidence="4" id="KW-1185">Reference proteome</keyword>
<dbReference type="Pfam" id="PF12895">
    <property type="entry name" value="ANAPC3"/>
    <property type="match status" value="1"/>
</dbReference>
<proteinExistence type="predicted"/>
<gene>
    <name evidence="3" type="ORF">SAMN05443431_101122</name>
</gene>
<dbReference type="SUPFAM" id="SSF48452">
    <property type="entry name" value="TPR-like"/>
    <property type="match status" value="1"/>
</dbReference>
<keyword evidence="2" id="KW-0732">Signal</keyword>
<name>A0A1I3IUX9_9FLAO</name>
<dbReference type="Gene3D" id="1.25.40.10">
    <property type="entry name" value="Tetratricopeptide repeat domain"/>
    <property type="match status" value="4"/>
</dbReference>
<protein>
    <submittedName>
        <fullName evidence="3">Anaphase-promoting complex, cyclosome, subunit 3</fullName>
    </submittedName>
</protein>
<dbReference type="PROSITE" id="PS50005">
    <property type="entry name" value="TPR"/>
    <property type="match status" value="4"/>
</dbReference>
<evidence type="ECO:0000313" key="3">
    <source>
        <dbReference type="EMBL" id="SFI51697.1"/>
    </source>
</evidence>
<dbReference type="Proteomes" id="UP000199559">
    <property type="component" value="Unassembled WGS sequence"/>
</dbReference>
<accession>A0A1I3IUX9</accession>
<feature type="repeat" description="TPR" evidence="1">
    <location>
        <begin position="289"/>
        <end position="322"/>
    </location>
</feature>
<reference evidence="4" key="1">
    <citation type="submission" date="2016-10" db="EMBL/GenBank/DDBJ databases">
        <authorList>
            <person name="Varghese N."/>
            <person name="Submissions S."/>
        </authorList>
    </citation>
    <scope>NUCLEOTIDE SEQUENCE [LARGE SCALE GENOMIC DNA]</scope>
    <source>
        <strain evidence="4">DSM 28881</strain>
    </source>
</reference>
<evidence type="ECO:0000256" key="2">
    <source>
        <dbReference type="SAM" id="SignalP"/>
    </source>
</evidence>
<feature type="repeat" description="TPR" evidence="1">
    <location>
        <begin position="220"/>
        <end position="253"/>
    </location>
</feature>
<dbReference type="STRING" id="1144750.SAMN05443431_101122"/>
<dbReference type="PANTHER" id="PTHR12558:SF13">
    <property type="entry name" value="CELL DIVISION CYCLE PROTEIN 27 HOMOLOG"/>
    <property type="match status" value="1"/>
</dbReference>
<dbReference type="RefSeq" id="WP_090836557.1">
    <property type="nucleotide sequence ID" value="NZ_FORM01000001.1"/>
</dbReference>
<feature type="signal peptide" evidence="2">
    <location>
        <begin position="1"/>
        <end position="19"/>
    </location>
</feature>
<sequence>MKRLLIIIGLLLLFFNAKAQTNVLAVADSLYNYGSYAKAISYYNQLEDALPYSQQIAKSYVFLGNYDQAITYYNKALNSNRSNALLKFELCKLLIQTGKLQEAEVLLLELAITDADNPNYQYYLGVVSNALGQYISAQDYFFNVFELDDSNQKAIYELAKYNLKNRSFDKVEYYVKTGLKAYPNNKKLIALVGQSYYLQEDYHKAIAQFLKLLELGETTKFVNEKLGYAYGKVYNYSKAITYLEKALEKDPKDAYNHYQLGLNYQRNTQYLLAEKHISQSIKLQEDPLDEVYIKLGVVYNLQEKHADAIQAFTKALKENPGSEAAYFYRVYTKLVFYKNMNTKIEEVESFNKRFPGSKYIPILNVKLAELKSQDFQNKSE</sequence>
<dbReference type="InterPro" id="IPR019734">
    <property type="entry name" value="TPR_rpt"/>
</dbReference>
<keyword evidence="1" id="KW-0802">TPR repeat</keyword>
<dbReference type="InterPro" id="IPR011990">
    <property type="entry name" value="TPR-like_helical_dom_sf"/>
</dbReference>
<dbReference type="PANTHER" id="PTHR12558">
    <property type="entry name" value="CELL DIVISION CYCLE 16,23,27"/>
    <property type="match status" value="1"/>
</dbReference>
<dbReference type="Pfam" id="PF14559">
    <property type="entry name" value="TPR_19"/>
    <property type="match status" value="1"/>
</dbReference>
<evidence type="ECO:0000256" key="1">
    <source>
        <dbReference type="PROSITE-ProRule" id="PRU00339"/>
    </source>
</evidence>